<dbReference type="Proteomes" id="UP000085678">
    <property type="component" value="Unplaced"/>
</dbReference>
<dbReference type="RefSeq" id="XP_023931075.1">
    <property type="nucleotide sequence ID" value="XM_024075307.1"/>
</dbReference>
<proteinExistence type="inferred from homology"/>
<feature type="binding site" evidence="10">
    <location>
        <position position="279"/>
    </location>
    <ligand>
        <name>[4Fe-4S] cluster</name>
        <dbReference type="ChEBI" id="CHEBI:49883"/>
    </ligand>
</feature>
<keyword evidence="5 10" id="KW-0001">2Fe-2S</keyword>
<dbReference type="PANTHER" id="PTHR13273">
    <property type="entry name" value="ANAMORSIN"/>
    <property type="match status" value="1"/>
</dbReference>
<evidence type="ECO:0000256" key="6">
    <source>
        <dbReference type="ARBA" id="ARBA00022723"/>
    </source>
</evidence>
<dbReference type="PANTHER" id="PTHR13273:SF14">
    <property type="entry name" value="ANAMORSIN"/>
    <property type="match status" value="1"/>
</dbReference>
<dbReference type="GO" id="GO:0009055">
    <property type="term" value="F:electron transfer activity"/>
    <property type="evidence" value="ECO:0007669"/>
    <property type="project" value="UniProtKB-UniRule"/>
</dbReference>
<feature type="binding site" evidence="10">
    <location>
        <position position="238"/>
    </location>
    <ligand>
        <name>[2Fe-2S] cluster</name>
        <dbReference type="ChEBI" id="CHEBI:190135"/>
    </ligand>
</feature>
<evidence type="ECO:0000256" key="10">
    <source>
        <dbReference type="HAMAP-Rule" id="MF_03115"/>
    </source>
</evidence>
<feature type="short sequence motif" description="Cx2C motif 2" evidence="10">
    <location>
        <begin position="279"/>
        <end position="282"/>
    </location>
</feature>
<evidence type="ECO:0000256" key="3">
    <source>
        <dbReference type="ARBA" id="ARBA00022485"/>
    </source>
</evidence>
<dbReference type="RefSeq" id="XP_013382432.1">
    <property type="nucleotide sequence ID" value="XM_013526978.2"/>
</dbReference>
<gene>
    <name evidence="14 15" type="primary">LOC106153157</name>
</gene>
<comment type="subunit">
    <text evidence="10">Monomer.</text>
</comment>
<feature type="short sequence motif" description="Cx2C motif 1" evidence="10">
    <location>
        <begin position="268"/>
        <end position="271"/>
    </location>
</feature>
<protein>
    <recommendedName>
        <fullName evidence="10">Anamorsin homolog</fullName>
    </recommendedName>
    <alternativeName>
        <fullName evidence="10">Fe-S cluster assembly protein DRE2 homolog</fullName>
    </alternativeName>
</protein>
<dbReference type="GO" id="GO:0005758">
    <property type="term" value="C:mitochondrial intermembrane space"/>
    <property type="evidence" value="ECO:0007669"/>
    <property type="project" value="UniProtKB-SubCell"/>
</dbReference>
<feature type="domain" description="Anamorsin C-terminal" evidence="11">
    <location>
        <begin position="262"/>
        <end position="298"/>
    </location>
</feature>
<dbReference type="KEGG" id="lak:106153157"/>
<evidence type="ECO:0000256" key="4">
    <source>
        <dbReference type="ARBA" id="ARBA00022490"/>
    </source>
</evidence>
<keyword evidence="13" id="KW-1185">Reference proteome</keyword>
<keyword evidence="7 10" id="KW-0408">Iron</keyword>
<keyword evidence="4 10" id="KW-0963">Cytoplasm</keyword>
<feature type="binding site" evidence="10">
    <location>
        <position position="268"/>
    </location>
    <ligand>
        <name>[4Fe-4S] cluster</name>
        <dbReference type="ChEBI" id="CHEBI:49883"/>
    </ligand>
</feature>
<dbReference type="GO" id="GO:0051539">
    <property type="term" value="F:4 iron, 4 sulfur cluster binding"/>
    <property type="evidence" value="ECO:0007669"/>
    <property type="project" value="UniProtKB-KW"/>
</dbReference>
<feature type="region of interest" description="Fe-S binding site B" evidence="10">
    <location>
        <begin position="268"/>
        <end position="282"/>
    </location>
</feature>
<dbReference type="InterPro" id="IPR029063">
    <property type="entry name" value="SAM-dependent_MTases_sf"/>
</dbReference>
<dbReference type="InterPro" id="IPR007785">
    <property type="entry name" value="Anamorsin"/>
</dbReference>
<comment type="cofactor">
    <cofactor evidence="1 10">
        <name>[4Fe-4S] cluster</name>
        <dbReference type="ChEBI" id="CHEBI:49883"/>
    </cofactor>
</comment>
<dbReference type="GO" id="GO:0046872">
    <property type="term" value="F:metal ion binding"/>
    <property type="evidence" value="ECO:0007669"/>
    <property type="project" value="UniProtKB-KW"/>
</dbReference>
<accession>A0A1S3H8V4</accession>
<organism evidence="13 14">
    <name type="scientific">Lingula anatina</name>
    <name type="common">Brachiopod</name>
    <name type="synonym">Lingula unguis</name>
    <dbReference type="NCBI Taxonomy" id="7574"/>
    <lineage>
        <taxon>Eukaryota</taxon>
        <taxon>Metazoa</taxon>
        <taxon>Spiralia</taxon>
        <taxon>Lophotrochozoa</taxon>
        <taxon>Brachiopoda</taxon>
        <taxon>Linguliformea</taxon>
        <taxon>Lingulata</taxon>
        <taxon>Lingulida</taxon>
        <taxon>Linguloidea</taxon>
        <taxon>Lingulidae</taxon>
        <taxon>Lingula</taxon>
    </lineage>
</organism>
<dbReference type="HAMAP" id="MF_03115">
    <property type="entry name" value="Anamorsin"/>
    <property type="match status" value="1"/>
</dbReference>
<dbReference type="FunFam" id="3.40.50.150:FF:000085">
    <property type="entry name" value="Anamorsin homolog"/>
    <property type="match status" value="1"/>
</dbReference>
<reference evidence="14 15" key="1">
    <citation type="submission" date="2025-04" db="UniProtKB">
        <authorList>
            <consortium name="RefSeq"/>
        </authorList>
    </citation>
    <scope>IDENTIFICATION</scope>
    <source>
        <tissue evidence="14 15">Gonads</tissue>
    </source>
</reference>
<feature type="binding site" evidence="10">
    <location>
        <position position="230"/>
    </location>
    <ligand>
        <name>[2Fe-2S] cluster</name>
        <dbReference type="ChEBI" id="CHEBI:190135"/>
    </ligand>
</feature>
<keyword evidence="8 10" id="KW-0411">Iron-sulfur</keyword>
<comment type="caution">
    <text evidence="10">Lacks conserved residue(s) required for the propagation of feature annotation.</text>
</comment>
<dbReference type="Pfam" id="PF05093">
    <property type="entry name" value="CIAPIN1"/>
    <property type="match status" value="1"/>
</dbReference>
<dbReference type="GeneID" id="106153157"/>
<sequence length="307" mass="32751">MDFNQSVKKDDHVLLLWGSSNSPATLQEAVTQLQDVVGQGGKVQVEHTERLMLSNHPASTFDTVLSGAVSPVAYVHSAEVTSEIAKILKPNGTFVLREPLTNTENSSKLRTPKKLMSALKLAGFVNISEPEVVSLTDDDKSQLNSLLGAGDVCLVQIQGSKPAYEVGAASQLKLSFAKKTEKPKVDPSAAKVWTLSANDMLDGDIELVDDDDLLDEDDLKKPDADSLKACGPARKKACKNCTCGLAEELAEGGPEQKAPKQKAATSACGSCYLGDAFRCASCPYLGMPAFKPGEKIELSNRQLKADA</sequence>
<evidence type="ECO:0000313" key="13">
    <source>
        <dbReference type="Proteomes" id="UP000085678"/>
    </source>
</evidence>
<evidence type="ECO:0000259" key="12">
    <source>
        <dbReference type="Pfam" id="PF20922"/>
    </source>
</evidence>
<evidence type="ECO:0000256" key="9">
    <source>
        <dbReference type="ARBA" id="ARBA00023128"/>
    </source>
</evidence>
<dbReference type="InterPro" id="IPR049011">
    <property type="entry name" value="Anamorsin_N_metazoan"/>
</dbReference>
<comment type="domain">
    <text evidence="10">The C-terminal domain binds 2 Fe-S clusters but is otherwise mostly in an intrinsically disordered conformation.</text>
</comment>
<comment type="function">
    <text evidence="10">Component of the cytosolic iron-sulfur (Fe-S) protein assembly (CIA) machinery. Required for the maturation of extramitochondrial Fe-S proteins. Part of an electron transfer chain functioning in an early step of cytosolic Fe-S biogenesis, facilitating the de novo assembly of a [4Fe-4S] cluster on the cytosolic Fe-S scaffold complex. Electrons are transferred from NADPH via a FAD- and FMN-containing diflavin oxidoreductase. Together with the diflavin oxidoreductase, also required for the assembly of the diferric tyrosyl radical cofactor of ribonucleotide reductase (RNR), probably by providing electrons for reduction during radical cofactor maturation in the catalytic small subunit.</text>
</comment>
<dbReference type="GO" id="GO:0016226">
    <property type="term" value="P:iron-sulfur cluster assembly"/>
    <property type="evidence" value="ECO:0007669"/>
    <property type="project" value="UniProtKB-UniRule"/>
</dbReference>
<comment type="cofactor">
    <cofactor evidence="10">
        <name>[2Fe-2S] cluster</name>
        <dbReference type="ChEBI" id="CHEBI:190135"/>
    </cofactor>
</comment>
<comment type="domain">
    <text evidence="10">The N-terminal domain has structural similarity with S-adenosyl-L-methionine-dependent methyltransferases, but does not bind S-adenosyl-L-methionine. It is required for correct assembly of the 2 Fe-S clusters.</text>
</comment>
<evidence type="ECO:0000256" key="1">
    <source>
        <dbReference type="ARBA" id="ARBA00001966"/>
    </source>
</evidence>
<dbReference type="OMA" id="ACKNCTW"/>
<feature type="binding site" evidence="10">
    <location>
        <position position="241"/>
    </location>
    <ligand>
        <name>[2Fe-2S] cluster</name>
        <dbReference type="ChEBI" id="CHEBI:190135"/>
    </ligand>
</feature>
<comment type="domain">
    <text evidence="10">The twin Cx2C motifs are involved in the recognition by the mitochondrial MIA40-ERV1 disulfide relay system. The formation of 2 disulfide bonds in the Cx2C motifs through dithiol/disulfide exchange reactions effectively traps the protein in the mitochondrial intermembrane space.</text>
</comment>
<keyword evidence="3 10" id="KW-0004">4Fe-4S</keyword>
<evidence type="ECO:0000256" key="2">
    <source>
        <dbReference type="ARBA" id="ARBA00008169"/>
    </source>
</evidence>
<dbReference type="STRING" id="7574.A0A1S3H8V4"/>
<name>A0A1S3H8V4_LINAN</name>
<dbReference type="InterPro" id="IPR046408">
    <property type="entry name" value="CIAPIN1"/>
</dbReference>
<evidence type="ECO:0000313" key="14">
    <source>
        <dbReference type="RefSeq" id="XP_013382432.1"/>
    </source>
</evidence>
<comment type="similarity">
    <text evidence="2 10">Belongs to the anamorsin family.</text>
</comment>
<dbReference type="GO" id="GO:0051537">
    <property type="term" value="F:2 iron, 2 sulfur cluster binding"/>
    <property type="evidence" value="ECO:0007669"/>
    <property type="project" value="UniProtKB-UniRule"/>
</dbReference>
<keyword evidence="9 10" id="KW-0496">Mitochondrion</keyword>
<evidence type="ECO:0000256" key="5">
    <source>
        <dbReference type="ARBA" id="ARBA00022714"/>
    </source>
</evidence>
<feature type="binding site" evidence="10">
    <location>
        <position position="271"/>
    </location>
    <ligand>
        <name>[4Fe-4S] cluster</name>
        <dbReference type="ChEBI" id="CHEBI:49883"/>
    </ligand>
</feature>
<feature type="domain" description="Anamorsin N-terminal" evidence="12">
    <location>
        <begin position="11"/>
        <end position="168"/>
    </location>
</feature>
<keyword evidence="6 10" id="KW-0479">Metal-binding</keyword>
<evidence type="ECO:0000313" key="15">
    <source>
        <dbReference type="RefSeq" id="XP_023931075.1"/>
    </source>
</evidence>
<dbReference type="AlphaFoldDB" id="A0A1S3H8V4"/>
<dbReference type="SUPFAM" id="SSF53335">
    <property type="entry name" value="S-adenosyl-L-methionine-dependent methyltransferases"/>
    <property type="match status" value="1"/>
</dbReference>
<feature type="binding site" evidence="10">
    <location>
        <position position="282"/>
    </location>
    <ligand>
        <name>[4Fe-4S] cluster</name>
        <dbReference type="ChEBI" id="CHEBI:49883"/>
    </ligand>
</feature>
<dbReference type="Pfam" id="PF20922">
    <property type="entry name" value="Anamorsin_N"/>
    <property type="match status" value="1"/>
</dbReference>
<evidence type="ECO:0000259" key="11">
    <source>
        <dbReference type="Pfam" id="PF05093"/>
    </source>
</evidence>
<evidence type="ECO:0000256" key="8">
    <source>
        <dbReference type="ARBA" id="ARBA00023014"/>
    </source>
</evidence>
<dbReference type="Gene3D" id="3.40.50.150">
    <property type="entry name" value="Vaccinia Virus protein VP39"/>
    <property type="match status" value="1"/>
</dbReference>
<evidence type="ECO:0000256" key="7">
    <source>
        <dbReference type="ARBA" id="ARBA00023004"/>
    </source>
</evidence>
<feature type="binding site" evidence="10">
    <location>
        <position position="243"/>
    </location>
    <ligand>
        <name>[2Fe-2S] cluster</name>
        <dbReference type="ChEBI" id="CHEBI:190135"/>
    </ligand>
</feature>
<comment type="subcellular location">
    <subcellularLocation>
        <location evidence="10">Cytoplasm</location>
    </subcellularLocation>
    <subcellularLocation>
        <location evidence="10">Mitochondrion intermembrane space</location>
    </subcellularLocation>
</comment>
<dbReference type="OrthoDB" id="311633at2759"/>